<feature type="transmembrane region" description="Helical" evidence="5">
    <location>
        <begin position="224"/>
        <end position="243"/>
    </location>
</feature>
<feature type="transmembrane region" description="Helical" evidence="5">
    <location>
        <begin position="7"/>
        <end position="27"/>
    </location>
</feature>
<comment type="caution">
    <text evidence="6">The sequence shown here is derived from an EMBL/GenBank/DDBJ whole genome shotgun (WGS) entry which is preliminary data.</text>
</comment>
<proteinExistence type="predicted"/>
<protein>
    <submittedName>
        <fullName evidence="6">Uncharacterized protein</fullName>
    </submittedName>
</protein>
<dbReference type="PANTHER" id="PTHR42723:SF1">
    <property type="entry name" value="CHLOROPHYLL SYNTHASE, CHLOROPLASTIC"/>
    <property type="match status" value="1"/>
</dbReference>
<keyword evidence="3 5" id="KW-1133">Transmembrane helix</keyword>
<dbReference type="EMBL" id="LVVT01000010">
    <property type="protein sequence ID" value="TQS83506.1"/>
    <property type="molecule type" value="Genomic_DNA"/>
</dbReference>
<feature type="transmembrane region" description="Helical" evidence="5">
    <location>
        <begin position="198"/>
        <end position="218"/>
    </location>
</feature>
<accession>A0A8J8PE83</accession>
<evidence type="ECO:0000256" key="1">
    <source>
        <dbReference type="ARBA" id="ARBA00004651"/>
    </source>
</evidence>
<dbReference type="InterPro" id="IPR044878">
    <property type="entry name" value="UbiA_sf"/>
</dbReference>
<keyword evidence="2 5" id="KW-0812">Transmembrane</keyword>
<evidence type="ECO:0000256" key="4">
    <source>
        <dbReference type="ARBA" id="ARBA00023136"/>
    </source>
</evidence>
<dbReference type="InterPro" id="IPR000537">
    <property type="entry name" value="UbiA_prenyltransferase"/>
</dbReference>
<dbReference type="GO" id="GO:0016765">
    <property type="term" value="F:transferase activity, transferring alkyl or aryl (other than methyl) groups"/>
    <property type="evidence" value="ECO:0007669"/>
    <property type="project" value="InterPro"/>
</dbReference>
<dbReference type="PANTHER" id="PTHR42723">
    <property type="entry name" value="CHLOROPHYLL SYNTHASE"/>
    <property type="match status" value="1"/>
</dbReference>
<feature type="transmembrane region" description="Helical" evidence="5">
    <location>
        <begin position="250"/>
        <end position="269"/>
    </location>
</feature>
<comment type="subcellular location">
    <subcellularLocation>
        <location evidence="1">Cell membrane</location>
        <topology evidence="1">Multi-pass membrane protein</topology>
    </subcellularLocation>
</comment>
<dbReference type="AlphaFoldDB" id="A0A8J8PE83"/>
<name>A0A8J8PE83_9ARCH</name>
<evidence type="ECO:0000256" key="3">
    <source>
        <dbReference type="ARBA" id="ARBA00022989"/>
    </source>
</evidence>
<keyword evidence="4 5" id="KW-0472">Membrane</keyword>
<organism evidence="6 7">
    <name type="scientific">Candidatus Methanomassiliicoccus intestinalis</name>
    <dbReference type="NCBI Taxonomy" id="1406512"/>
    <lineage>
        <taxon>Archaea</taxon>
        <taxon>Methanobacteriati</taxon>
        <taxon>Thermoplasmatota</taxon>
        <taxon>Thermoplasmata</taxon>
        <taxon>Methanomassiliicoccales</taxon>
        <taxon>Methanomassiliicoccaceae</taxon>
        <taxon>Methanomassiliicoccus</taxon>
    </lineage>
</organism>
<feature type="transmembrane region" description="Helical" evidence="5">
    <location>
        <begin position="131"/>
        <end position="152"/>
    </location>
</feature>
<dbReference type="GO" id="GO:0005886">
    <property type="term" value="C:plasma membrane"/>
    <property type="evidence" value="ECO:0007669"/>
    <property type="project" value="UniProtKB-SubCell"/>
</dbReference>
<gene>
    <name evidence="6" type="ORF">A3207_07895</name>
</gene>
<evidence type="ECO:0000313" key="6">
    <source>
        <dbReference type="EMBL" id="TQS83506.1"/>
    </source>
</evidence>
<dbReference type="RefSeq" id="WP_400256441.1">
    <property type="nucleotide sequence ID" value="NZ_CAYAYE010000024.1"/>
</dbReference>
<feature type="transmembrane region" description="Helical" evidence="5">
    <location>
        <begin position="106"/>
        <end position="124"/>
    </location>
</feature>
<sequence>MNKYLQLFRPVVLLMGIVFLIAAAFIAAGSNIDDYLNDLLIAVPVVLAFVIGGNSVNDYVDRDVDKVAHPERPIPSGRMSADTALYIGMAALAFSIILSFLLPNYVSTAIVIAACIFIIVYELLLKQRGFIGNITIGVLTGMVFLLGGAVVGNVESCYAIAAMIILISLGREIGLDIKDMDGDAGRTTLPMKIGRRNAAALAAVFFAVSILVSIYPMVRGSAGSLYSIIIIADVLIALTAYSAFKNLDKFQTLVIVSMFVTAIAFVFGAV</sequence>
<feature type="transmembrane region" description="Helical" evidence="5">
    <location>
        <begin position="158"/>
        <end position="177"/>
    </location>
</feature>
<evidence type="ECO:0000313" key="7">
    <source>
        <dbReference type="Proteomes" id="UP000752814"/>
    </source>
</evidence>
<dbReference type="Proteomes" id="UP000752814">
    <property type="component" value="Unassembled WGS sequence"/>
</dbReference>
<reference evidence="6" key="1">
    <citation type="submission" date="2016-03" db="EMBL/GenBank/DDBJ databases">
        <authorList>
            <person name="Borrel G."/>
            <person name="Mccann A."/>
            <person name="O'Toole P.W."/>
        </authorList>
    </citation>
    <scope>NUCLEOTIDE SEQUENCE</scope>
    <source>
        <strain evidence="6">183</strain>
    </source>
</reference>
<evidence type="ECO:0000256" key="2">
    <source>
        <dbReference type="ARBA" id="ARBA00022692"/>
    </source>
</evidence>
<feature type="transmembrane region" description="Helical" evidence="5">
    <location>
        <begin position="81"/>
        <end position="100"/>
    </location>
</feature>
<feature type="transmembrane region" description="Helical" evidence="5">
    <location>
        <begin position="39"/>
        <end position="60"/>
    </location>
</feature>
<dbReference type="Pfam" id="PF01040">
    <property type="entry name" value="UbiA"/>
    <property type="match status" value="1"/>
</dbReference>
<dbReference type="Gene3D" id="1.10.357.140">
    <property type="entry name" value="UbiA prenyltransferase"/>
    <property type="match status" value="1"/>
</dbReference>
<dbReference type="InterPro" id="IPR050475">
    <property type="entry name" value="Prenyltransferase_related"/>
</dbReference>
<evidence type="ECO:0000256" key="5">
    <source>
        <dbReference type="SAM" id="Phobius"/>
    </source>
</evidence>